<gene>
    <name evidence="1" type="ORF">RchiOBHm_Chr1g0333521</name>
</gene>
<reference evidence="1 2" key="1">
    <citation type="journal article" date="2018" name="Nat. Genet.">
        <title>The Rosa genome provides new insights in the design of modern roses.</title>
        <authorList>
            <person name="Bendahmane M."/>
        </authorList>
    </citation>
    <scope>NUCLEOTIDE SEQUENCE [LARGE SCALE GENOMIC DNA]</scope>
    <source>
        <strain evidence="2">cv. Old Blush</strain>
    </source>
</reference>
<organism evidence="1 2">
    <name type="scientific">Rosa chinensis</name>
    <name type="common">China rose</name>
    <dbReference type="NCBI Taxonomy" id="74649"/>
    <lineage>
        <taxon>Eukaryota</taxon>
        <taxon>Viridiplantae</taxon>
        <taxon>Streptophyta</taxon>
        <taxon>Embryophyta</taxon>
        <taxon>Tracheophyta</taxon>
        <taxon>Spermatophyta</taxon>
        <taxon>Magnoliopsida</taxon>
        <taxon>eudicotyledons</taxon>
        <taxon>Gunneridae</taxon>
        <taxon>Pentapetalae</taxon>
        <taxon>rosids</taxon>
        <taxon>fabids</taxon>
        <taxon>Rosales</taxon>
        <taxon>Rosaceae</taxon>
        <taxon>Rosoideae</taxon>
        <taxon>Rosoideae incertae sedis</taxon>
        <taxon>Rosa</taxon>
    </lineage>
</organism>
<protein>
    <submittedName>
        <fullName evidence="1">Uncharacterized protein</fullName>
    </submittedName>
</protein>
<keyword evidence="2" id="KW-1185">Reference proteome</keyword>
<comment type="caution">
    <text evidence="1">The sequence shown here is derived from an EMBL/GenBank/DDBJ whole genome shotgun (WGS) entry which is preliminary data.</text>
</comment>
<evidence type="ECO:0000313" key="1">
    <source>
        <dbReference type="EMBL" id="PRQ56232.1"/>
    </source>
</evidence>
<evidence type="ECO:0000313" key="2">
    <source>
        <dbReference type="Proteomes" id="UP000238479"/>
    </source>
</evidence>
<dbReference type="Proteomes" id="UP000238479">
    <property type="component" value="Chromosome 1"/>
</dbReference>
<proteinExistence type="predicted"/>
<accession>A0A2P6SC30</accession>
<dbReference type="AlphaFoldDB" id="A0A2P6SC30"/>
<dbReference type="EMBL" id="PDCK01000039">
    <property type="protein sequence ID" value="PRQ56232.1"/>
    <property type="molecule type" value="Genomic_DNA"/>
</dbReference>
<dbReference type="Gramene" id="PRQ56232">
    <property type="protein sequence ID" value="PRQ56232"/>
    <property type="gene ID" value="RchiOBHm_Chr1g0333521"/>
</dbReference>
<sequence length="91" mass="10725">MIMSIPFQKFGVETYSRDTVLKRDSLSDYTCSDSLCIKPTSPAAFQFEKPPLLLRDIRLIHHNQHHRRLGWLPMIYLSCKLRVMEIANFEQ</sequence>
<name>A0A2P6SC30_ROSCH</name>